<evidence type="ECO:0000256" key="1">
    <source>
        <dbReference type="SAM" id="MobiDB-lite"/>
    </source>
</evidence>
<reference evidence="2 3" key="1">
    <citation type="submission" date="2024-02" db="EMBL/GenBank/DDBJ databases">
        <authorList>
            <person name="Chen Y."/>
            <person name="Shah S."/>
            <person name="Dougan E. K."/>
            <person name="Thang M."/>
            <person name="Chan C."/>
        </authorList>
    </citation>
    <scope>NUCLEOTIDE SEQUENCE [LARGE SCALE GENOMIC DNA]</scope>
</reference>
<dbReference type="Proteomes" id="UP001642484">
    <property type="component" value="Unassembled WGS sequence"/>
</dbReference>
<feature type="compositionally biased region" description="Basic residues" evidence="1">
    <location>
        <begin position="664"/>
        <end position="683"/>
    </location>
</feature>
<gene>
    <name evidence="2" type="ORF">CCMP2556_LOCUS46111</name>
</gene>
<feature type="region of interest" description="Disordered" evidence="1">
    <location>
        <begin position="646"/>
        <end position="706"/>
    </location>
</feature>
<evidence type="ECO:0000313" key="3">
    <source>
        <dbReference type="Proteomes" id="UP001642484"/>
    </source>
</evidence>
<protein>
    <submittedName>
        <fullName evidence="2">Uncharacterized protein</fullName>
    </submittedName>
</protein>
<dbReference type="EMBL" id="CAXAMN010025694">
    <property type="protein sequence ID" value="CAK9097074.1"/>
    <property type="molecule type" value="Genomic_DNA"/>
</dbReference>
<comment type="caution">
    <text evidence="2">The sequence shown here is derived from an EMBL/GenBank/DDBJ whole genome shotgun (WGS) entry which is preliminary data.</text>
</comment>
<proteinExistence type="predicted"/>
<evidence type="ECO:0000313" key="2">
    <source>
        <dbReference type="EMBL" id="CAK9097074.1"/>
    </source>
</evidence>
<feature type="compositionally biased region" description="Basic and acidic residues" evidence="1">
    <location>
        <begin position="648"/>
        <end position="663"/>
    </location>
</feature>
<sequence length="1293" mass="143984">MVAAQYASARLDLLDNDQPPHRNSNFMDLTHASGFALAILCLLRTVPGPGGFGCHFGIKCSSFSKMNVGTSQRSTCSSTGFSEYKSVQVGNQLLERSCCLVLLATALGGAWSVEQPSGSLLQFYPAWRETLQSIFQSGGAHAVHMVKWWMGHFGSSTPKRHYAFANSAQIHRVDMGKLEGWKSDPRIKKKSADRYRDAAGQLRYKGNENLRGTEVYPIPFARLMADLIDDHKVEMPSTPISEKETLPAKSLSTREDFKAHLIVAINKKQVELTVDEGWYSQSELVALGWSRCIKNLETALVSVDQEFDQCNEVWAKGETEGFYTEKPHALRPLSQLAMLYMFSALRKGDYTGENDGVFQNVLSAAAEEASFMSDIGLLDAQGHRYNAILLNIIGDWPFLHKSGRFARSYNNVQKRKQVRQPPGGICHQCMAGVHPVSWEQISTRRPAWKGTICQSSPFLEESPFRRVLHVPDRLELMWAWDWFHCYHLGVSKNFLGSALALLSEKEEGGTVDERFSNLSLKFQTWCITAKKRRGSTKISKELLGWQTTTVYPTGIWHKGALSTILMSFVESICERSDFSSDPFLQLVKEATMAIQACVRGLYTEQLWLKPASAGLIANEGMRFLRRYSELALEGLAYGREACARVGSGRREERMPAEKKDKKDTKRAKKEKIEKKGKKEKKRNGQNGDESDVARQKRSEEANISTRGVECPVGGDLSSMAGVTAMALWLINGRDARRPPLVYKQFPKVELRRAAGTDPESFRTVIDVISWRPLGENLWFPNPQANVQSAKPSPPSTSPVTGRVGSPVLETGFRVGQSDTTGGRDSSGFAVRCGRCEDKVPQRLGQLRGGNGRSSFMCDERLFVVSPNGQQQCGGEYVILSETANGHPVWEQRAGNFWLYSGANGMWIIGGREAKDKAFKCSHGQIFCRTSHGGVPPDQVKGVWERLHGEHFLEDSALVVMAATKVRLPPALRVVAPNGQQRSAGDYVLTETFAQGLPVWQHQNGKCYLYCGVNGSWILGGSDAKEKDFKCAKGVIYSKRTSGGLMPEKVGGVWLRLGGDQFQEDSDIAVTIKPQRLYVQTPNGQHRCAGEYVPLADRMANGYPLWEHATVGRCWLYSGSNGMWIIGGTDAAAKNFVCTRGVIYCQAVHHGQMPDKMVGNWLRLDGEKFREDAAIMVSTEPPSLHILSPNGQHRCGGEYLLISERFRGQPVWKQRRSHFRICTGSEGHWIVTNAEPKEEDAEQAVLKCEEVHGGQMPDKVTASWSRLDEKQGSMVKACFGQQFFSEQSCKWLQS</sequence>
<accession>A0ABP0RA30</accession>
<organism evidence="2 3">
    <name type="scientific">Durusdinium trenchii</name>
    <dbReference type="NCBI Taxonomy" id="1381693"/>
    <lineage>
        <taxon>Eukaryota</taxon>
        <taxon>Sar</taxon>
        <taxon>Alveolata</taxon>
        <taxon>Dinophyceae</taxon>
        <taxon>Suessiales</taxon>
        <taxon>Symbiodiniaceae</taxon>
        <taxon>Durusdinium</taxon>
    </lineage>
</organism>
<feature type="region of interest" description="Disordered" evidence="1">
    <location>
        <begin position="785"/>
        <end position="804"/>
    </location>
</feature>
<feature type="compositionally biased region" description="Basic and acidic residues" evidence="1">
    <location>
        <begin position="691"/>
        <end position="700"/>
    </location>
</feature>
<name>A0ABP0RA30_9DINO</name>
<keyword evidence="3" id="KW-1185">Reference proteome</keyword>